<accession>A0A421AXL3</accession>
<evidence type="ECO:0000313" key="2">
    <source>
        <dbReference type="EMBL" id="RLK54583.1"/>
    </source>
</evidence>
<organism evidence="2 3">
    <name type="scientific">Actinokineospora cianjurensis</name>
    <dbReference type="NCBI Taxonomy" id="585224"/>
    <lineage>
        <taxon>Bacteria</taxon>
        <taxon>Bacillati</taxon>
        <taxon>Actinomycetota</taxon>
        <taxon>Actinomycetes</taxon>
        <taxon>Pseudonocardiales</taxon>
        <taxon>Pseudonocardiaceae</taxon>
        <taxon>Actinokineospora</taxon>
    </lineage>
</organism>
<feature type="transmembrane region" description="Helical" evidence="1">
    <location>
        <begin position="133"/>
        <end position="166"/>
    </location>
</feature>
<keyword evidence="1" id="KW-0812">Transmembrane</keyword>
<dbReference type="Pfam" id="PF12679">
    <property type="entry name" value="ABC2_membrane_2"/>
    <property type="match status" value="1"/>
</dbReference>
<name>A0A421AXL3_9PSEU</name>
<sequence>MSAQTADLVGGAGGVDKLVVRRAPLGRVLRSELRMVLRRPRTLVGLGLLGLVPVVMGIGIAIATASGETGEGDAMAALVMGNGMLLPIFALSVAVVMLLPLTGAMLAADALAGESSHGTLRGMLMAPVGRGRLLAVKAFGVAAVTLLAVVLMAVTGMITGVLLLGGDGMLTASGTSLPFGEALGRVAITVVYVALQVWALAAVALAVSAFTEHPLIVVVVTLGLVIVSGVLSAIPALDWIDPVLVTTSWDAVGEIIRDPIAWSPLVDGALRAACYMLIGGSIAYSRMLTRDG</sequence>
<feature type="transmembrane region" description="Helical" evidence="1">
    <location>
        <begin position="260"/>
        <end position="284"/>
    </location>
</feature>
<proteinExistence type="predicted"/>
<keyword evidence="1" id="KW-1133">Transmembrane helix</keyword>
<keyword evidence="1" id="KW-0472">Membrane</keyword>
<keyword evidence="3" id="KW-1185">Reference proteome</keyword>
<evidence type="ECO:0000313" key="3">
    <source>
        <dbReference type="Proteomes" id="UP000282454"/>
    </source>
</evidence>
<dbReference type="Proteomes" id="UP000282454">
    <property type="component" value="Unassembled WGS sequence"/>
</dbReference>
<feature type="transmembrane region" description="Helical" evidence="1">
    <location>
        <begin position="215"/>
        <end position="240"/>
    </location>
</feature>
<dbReference type="PANTHER" id="PTHR37305:SF1">
    <property type="entry name" value="MEMBRANE PROTEIN"/>
    <property type="match status" value="1"/>
</dbReference>
<gene>
    <name evidence="2" type="ORF">CLV68_5616</name>
</gene>
<feature type="transmembrane region" description="Helical" evidence="1">
    <location>
        <begin position="85"/>
        <end position="112"/>
    </location>
</feature>
<dbReference type="OrthoDB" id="3217553at2"/>
<comment type="caution">
    <text evidence="2">The sequence shown here is derived from an EMBL/GenBank/DDBJ whole genome shotgun (WGS) entry which is preliminary data.</text>
</comment>
<feature type="transmembrane region" description="Helical" evidence="1">
    <location>
        <begin position="43"/>
        <end position="65"/>
    </location>
</feature>
<dbReference type="GO" id="GO:0005886">
    <property type="term" value="C:plasma membrane"/>
    <property type="evidence" value="ECO:0007669"/>
    <property type="project" value="UniProtKB-SubCell"/>
</dbReference>
<dbReference type="EMBL" id="RCDD01000006">
    <property type="protein sequence ID" value="RLK54583.1"/>
    <property type="molecule type" value="Genomic_DNA"/>
</dbReference>
<evidence type="ECO:0000256" key="1">
    <source>
        <dbReference type="SAM" id="Phobius"/>
    </source>
</evidence>
<dbReference type="AlphaFoldDB" id="A0A421AXL3"/>
<dbReference type="RefSeq" id="WP_121393857.1">
    <property type="nucleotide sequence ID" value="NZ_RCDD01000006.1"/>
</dbReference>
<reference evidence="2 3" key="1">
    <citation type="submission" date="2018-10" db="EMBL/GenBank/DDBJ databases">
        <title>Genomic Encyclopedia of Archaeal and Bacterial Type Strains, Phase II (KMG-II): from individual species to whole genera.</title>
        <authorList>
            <person name="Goeker M."/>
        </authorList>
    </citation>
    <scope>NUCLEOTIDE SEQUENCE [LARGE SCALE GENOMIC DNA]</scope>
    <source>
        <strain evidence="2 3">DSM 45657</strain>
    </source>
</reference>
<protein>
    <submittedName>
        <fullName evidence="2">ABC-2 type transport system permease protein</fullName>
    </submittedName>
</protein>
<dbReference type="PANTHER" id="PTHR37305">
    <property type="entry name" value="INTEGRAL MEMBRANE PROTEIN-RELATED"/>
    <property type="match status" value="1"/>
</dbReference>
<dbReference type="GO" id="GO:0140359">
    <property type="term" value="F:ABC-type transporter activity"/>
    <property type="evidence" value="ECO:0007669"/>
    <property type="project" value="InterPro"/>
</dbReference>
<feature type="transmembrane region" description="Helical" evidence="1">
    <location>
        <begin position="186"/>
        <end position="208"/>
    </location>
</feature>